<proteinExistence type="predicted"/>
<dbReference type="EMBL" id="BARV01001179">
    <property type="protein sequence ID" value="GAH92961.1"/>
    <property type="molecule type" value="Genomic_DNA"/>
</dbReference>
<protein>
    <submittedName>
        <fullName evidence="1">Uncharacterized protein</fullName>
    </submittedName>
</protein>
<evidence type="ECO:0000313" key="1">
    <source>
        <dbReference type="EMBL" id="GAH92961.1"/>
    </source>
</evidence>
<dbReference type="AlphaFoldDB" id="X1JE50"/>
<comment type="caution">
    <text evidence="1">The sequence shown here is derived from an EMBL/GenBank/DDBJ whole genome shotgun (WGS) entry which is preliminary data.</text>
</comment>
<reference evidence="1" key="1">
    <citation type="journal article" date="2014" name="Front. Microbiol.">
        <title>High frequency of phylogenetically diverse reductive dehalogenase-homologous genes in deep subseafloor sedimentary metagenomes.</title>
        <authorList>
            <person name="Kawai M."/>
            <person name="Futagami T."/>
            <person name="Toyoda A."/>
            <person name="Takaki Y."/>
            <person name="Nishi S."/>
            <person name="Hori S."/>
            <person name="Arai W."/>
            <person name="Tsubouchi T."/>
            <person name="Morono Y."/>
            <person name="Uchiyama I."/>
            <person name="Ito T."/>
            <person name="Fujiyama A."/>
            <person name="Inagaki F."/>
            <person name="Takami H."/>
        </authorList>
    </citation>
    <scope>NUCLEOTIDE SEQUENCE</scope>
    <source>
        <strain evidence="1">Expedition CK06-06</strain>
    </source>
</reference>
<name>X1JE50_9ZZZZ</name>
<feature type="non-terminal residue" evidence="1">
    <location>
        <position position="1"/>
    </location>
</feature>
<sequence>RGELLGEGRKVFEIPHLNAGLSVAGSYSVNNISMNDWIDNFILDDLNRGNDSLENFSRRLNNRLESDMNVREKRNGLLIHIAGYQESGGLFHPEFWFVRNVHGIDDRTGEYININNTFDVTEDFWTRDCPQKNLLEGFNRGFYQMYGNGFASGRIGFFMLQNNLNRFFANIWNNNNWSFCPPQSLNHMEKLIKLYIQIIGILFEISNYPGTLIGGKVQTLAIPQPNHFVKQCT</sequence>
<gene>
    <name evidence="1" type="ORF">S06H3_03575</name>
</gene>
<organism evidence="1">
    <name type="scientific">marine sediment metagenome</name>
    <dbReference type="NCBI Taxonomy" id="412755"/>
    <lineage>
        <taxon>unclassified sequences</taxon>
        <taxon>metagenomes</taxon>
        <taxon>ecological metagenomes</taxon>
    </lineage>
</organism>
<accession>X1JE50</accession>